<dbReference type="Gene3D" id="1.10.530.10">
    <property type="match status" value="1"/>
</dbReference>
<accession>A0A4Q0AIB3</accession>
<feature type="domain" description="Phage tail lysozyme" evidence="1">
    <location>
        <begin position="75"/>
        <end position="215"/>
    </location>
</feature>
<organism evidence="2 3">
    <name type="scientific">Candidatus Microsaccharimonas sossegonensis</name>
    <dbReference type="NCBI Taxonomy" id="2506948"/>
    <lineage>
        <taxon>Bacteria</taxon>
        <taxon>Candidatus Saccharimonadota</taxon>
        <taxon>Candidatus Saccharimonadia</taxon>
        <taxon>Candidatus Saccharimonadales</taxon>
        <taxon>Candidatus Saccharimonadaceae</taxon>
        <taxon>Candidatus Microsaccharimonas</taxon>
    </lineage>
</organism>
<keyword evidence="3" id="KW-1185">Reference proteome</keyword>
<gene>
    <name evidence="2" type="ORF">EOT05_01215</name>
</gene>
<evidence type="ECO:0000259" key="1">
    <source>
        <dbReference type="Pfam" id="PF18013"/>
    </source>
</evidence>
<proteinExistence type="predicted"/>
<dbReference type="InterPro" id="IPR041219">
    <property type="entry name" value="Phage_lysozyme2"/>
</dbReference>
<comment type="caution">
    <text evidence="2">The sequence shown here is derived from an EMBL/GenBank/DDBJ whole genome shotgun (WGS) entry which is preliminary data.</text>
</comment>
<evidence type="ECO:0000313" key="2">
    <source>
        <dbReference type="EMBL" id="RWZ78368.1"/>
    </source>
</evidence>
<sequence length="396" mass="41477">MKKISSFSLIIIGIVVLASSPVNVLALDTGLDTGFYSGNDILFYDPTATSCSSASSTAVGASSGVKLDQNDPKLKQIFTLLTGSGEFNAVQAAAIMGNMQAESGFNSGAKESNGIGYGLVQWSFGRRTKLEAAAKAQGVDVSDVAFQINYLVSEYKSSYKARLAPTAFGTGIDVSAATKAWMDKFEVPLNTPLSADLPKLQTRRIPAAMQIYGFFKDTVPVVTGATIGSSDCTSTNTIVASGIVKTALRLALPQPVKDGKAAKSDASVAYQTALDQYNPSAQASDSSGFIATVMISSGVDTSFPKVGVTEQLTYVNANPDKYKIITNPSLGDLQPGDILFSNTLGHATFYLGNNQSGYPAADASLGQRVPSLGTISNPTWMITNGAIVARYIGQTK</sequence>
<name>A0A4Q0AIB3_9BACT</name>
<dbReference type="AlphaFoldDB" id="A0A4Q0AIB3"/>
<dbReference type="Proteomes" id="UP000289257">
    <property type="component" value="Unassembled WGS sequence"/>
</dbReference>
<dbReference type="Gene3D" id="3.90.1720.10">
    <property type="entry name" value="endopeptidase domain like (from Nostoc punctiforme)"/>
    <property type="match status" value="1"/>
</dbReference>
<reference evidence="2" key="1">
    <citation type="submission" date="2019-01" db="EMBL/GenBank/DDBJ databases">
        <title>Genomic signatures and co-occurrence patterns of the ultra-small Saccharimodia (Patescibacteria phylum) suggest a symbiotic lifestyle.</title>
        <authorList>
            <person name="Lemos L."/>
            <person name="Medeiros J."/>
            <person name="Andreote F."/>
            <person name="Fernandes G."/>
            <person name="Varani A."/>
            <person name="Oliveira G."/>
            <person name="Pylro V."/>
        </authorList>
    </citation>
    <scope>NUCLEOTIDE SEQUENCE [LARGE SCALE GENOMIC DNA]</scope>
    <source>
        <strain evidence="2">AMD02</strain>
    </source>
</reference>
<protein>
    <recommendedName>
        <fullName evidence="1">Phage tail lysozyme domain-containing protein</fullName>
    </recommendedName>
</protein>
<dbReference type="Pfam" id="PF18013">
    <property type="entry name" value="Phage_lysozyme2"/>
    <property type="match status" value="1"/>
</dbReference>
<dbReference type="EMBL" id="SCKX01000001">
    <property type="protein sequence ID" value="RWZ78368.1"/>
    <property type="molecule type" value="Genomic_DNA"/>
</dbReference>
<evidence type="ECO:0000313" key="3">
    <source>
        <dbReference type="Proteomes" id="UP000289257"/>
    </source>
</evidence>